<evidence type="ECO:0000313" key="1">
    <source>
        <dbReference type="EMBL" id="KAL0933330.1"/>
    </source>
</evidence>
<gene>
    <name evidence="1" type="ORF">CTRU02_212293</name>
</gene>
<protein>
    <submittedName>
        <fullName evidence="1">FAD-dependent urate hydroxylase 3</fullName>
    </submittedName>
</protein>
<dbReference type="EMBL" id="VUJX02000008">
    <property type="protein sequence ID" value="KAL0933330.1"/>
    <property type="molecule type" value="Genomic_DNA"/>
</dbReference>
<comment type="caution">
    <text evidence="1">The sequence shown here is derived from an EMBL/GenBank/DDBJ whole genome shotgun (WGS) entry which is preliminary data.</text>
</comment>
<dbReference type="Proteomes" id="UP000805649">
    <property type="component" value="Unassembled WGS sequence"/>
</dbReference>
<organism evidence="1 2">
    <name type="scientific">Colletotrichum truncatum</name>
    <name type="common">Anthracnose fungus</name>
    <name type="synonym">Colletotrichum capsici</name>
    <dbReference type="NCBI Taxonomy" id="5467"/>
    <lineage>
        <taxon>Eukaryota</taxon>
        <taxon>Fungi</taxon>
        <taxon>Dikarya</taxon>
        <taxon>Ascomycota</taxon>
        <taxon>Pezizomycotina</taxon>
        <taxon>Sordariomycetes</taxon>
        <taxon>Hypocreomycetidae</taxon>
        <taxon>Glomerellales</taxon>
        <taxon>Glomerellaceae</taxon>
        <taxon>Colletotrichum</taxon>
        <taxon>Colletotrichum truncatum species complex</taxon>
    </lineage>
</organism>
<proteinExistence type="predicted"/>
<evidence type="ECO:0000313" key="2">
    <source>
        <dbReference type="Proteomes" id="UP000805649"/>
    </source>
</evidence>
<reference evidence="1 2" key="1">
    <citation type="journal article" date="2020" name="Phytopathology">
        <title>Genome Sequence Resources of Colletotrichum truncatum, C. plurivorum, C. musicola, and C. sojae: Four Species Pathogenic to Soybean (Glycine max).</title>
        <authorList>
            <person name="Rogerio F."/>
            <person name="Boufleur T.R."/>
            <person name="Ciampi-Guillardi M."/>
            <person name="Sukno S.A."/>
            <person name="Thon M.R."/>
            <person name="Massola Junior N.S."/>
            <person name="Baroncelli R."/>
        </authorList>
    </citation>
    <scope>NUCLEOTIDE SEQUENCE [LARGE SCALE GENOMIC DNA]</scope>
    <source>
        <strain evidence="1 2">CMES1059</strain>
    </source>
</reference>
<name>A0ACC3YN49_COLTU</name>
<sequence length="819" mass="91764">MASTKNSRVIIAGGGVSGLTLAIMLERFGIDYILLEAHQDISPAVGASIGLIPNALRIFDQLGVYDAIEALPHNHIHEVCVRSAQGKPLKRVKLPFLQSSKRHGYTIRFFDRQWLLQILYDSLDHKERVLTDKRVSKIKLIEGGIEVISQDGSVFRGSLLMGADGVHSTVREQMYRIANEVQPGYVDSQENLSVACSYQCSFGIAKDVPGYVDGQLNPVPGKGVTMVAISGPESRVYWFVFVRLQETKYGDDIPRYSNEDEAEFIKKYGSLPITENVTFDQIYAKRVSSTLTPLHEGVHKTWFFQRILLMGDSAHKSNPIGSQGGSSVVEAAALFLNALQTEIARTRKGFDGLTEKSIANIFISFQKAQYDRANNVIARAHTAQALASFEQPLLSHLAFNIMLPLQNDEQIWAQISSIMSEAVRVERLSVPPRPKAIPFDDELPAKPLKGRLLRLTGSFLTIGASLTLFFLVVNIQFPFDIVFTWGGYGEPLDRKWLPTKFLNDNLLSVVSVCSHPIIDKKPGPEAHLMYLLAQMISPNLIYTIEAYRVGNKGTLLASPFLNFAIMGIVALAGAQQYWTIIHVLFGHNLPTGRSIPLEVAHSILPALALGFVLPACLVFLPVPDSRTRQDWNALWQFGTFMFIGLTDIFARTIRWWRRSESTSGSSGQTKNKHEDQLDVYFQRYQNRDSSWLQAAYICACTTQAISHVVTVLYASYHPKISVMDFFFGFPSPWADWTVQGRHIWIANVLKYDLVLYITGVIVQNFYSIWELRRMGYINTSEAIVAATLVVLGQFVLGTGATWAALWCWREHVFTRLSTL</sequence>
<keyword evidence="2" id="KW-1185">Reference proteome</keyword>
<accession>A0ACC3YN49</accession>